<keyword evidence="1" id="KW-0472">Membrane</keyword>
<protein>
    <submittedName>
        <fullName evidence="2">Uncharacterized protein</fullName>
    </submittedName>
</protein>
<reference evidence="3" key="2">
    <citation type="journal article" date="2016" name="Sci. Rep.">
        <title>Dictyocaulus viviparus genome, variome and transcriptome elucidate lungworm biology and support future intervention.</title>
        <authorList>
            <person name="McNulty S.N."/>
            <person name="Strube C."/>
            <person name="Rosa B.A."/>
            <person name="Martin J.C."/>
            <person name="Tyagi R."/>
            <person name="Choi Y.J."/>
            <person name="Wang Q."/>
            <person name="Hallsworth Pepin K."/>
            <person name="Zhang X."/>
            <person name="Ozersky P."/>
            <person name="Wilson R.K."/>
            <person name="Sternberg P.W."/>
            <person name="Gasser R.B."/>
            <person name="Mitreva M."/>
        </authorList>
    </citation>
    <scope>NUCLEOTIDE SEQUENCE [LARGE SCALE GENOMIC DNA]</scope>
    <source>
        <strain evidence="3">HannoverDv2000</strain>
    </source>
</reference>
<keyword evidence="3" id="KW-1185">Reference proteome</keyword>
<evidence type="ECO:0000313" key="2">
    <source>
        <dbReference type="EMBL" id="KJH40309.1"/>
    </source>
</evidence>
<gene>
    <name evidence="2" type="ORF">DICVIV_13751</name>
</gene>
<evidence type="ECO:0000313" key="3">
    <source>
        <dbReference type="Proteomes" id="UP000053766"/>
    </source>
</evidence>
<dbReference type="Proteomes" id="UP000053766">
    <property type="component" value="Unassembled WGS sequence"/>
</dbReference>
<proteinExistence type="predicted"/>
<dbReference type="AlphaFoldDB" id="A0A0D8X9K4"/>
<keyword evidence="1" id="KW-1133">Transmembrane helix</keyword>
<feature type="transmembrane region" description="Helical" evidence="1">
    <location>
        <begin position="28"/>
        <end position="47"/>
    </location>
</feature>
<name>A0A0D8X9K4_DICVI</name>
<evidence type="ECO:0000256" key="1">
    <source>
        <dbReference type="SAM" id="Phobius"/>
    </source>
</evidence>
<dbReference type="OrthoDB" id="5868621at2759"/>
<keyword evidence="1" id="KW-0812">Transmembrane</keyword>
<accession>A0A0D8X9K4</accession>
<organism evidence="2 3">
    <name type="scientific">Dictyocaulus viviparus</name>
    <name type="common">Bovine lungworm</name>
    <dbReference type="NCBI Taxonomy" id="29172"/>
    <lineage>
        <taxon>Eukaryota</taxon>
        <taxon>Metazoa</taxon>
        <taxon>Ecdysozoa</taxon>
        <taxon>Nematoda</taxon>
        <taxon>Chromadorea</taxon>
        <taxon>Rhabditida</taxon>
        <taxon>Rhabditina</taxon>
        <taxon>Rhabditomorpha</taxon>
        <taxon>Strongyloidea</taxon>
        <taxon>Metastrongylidae</taxon>
        <taxon>Dictyocaulus</taxon>
    </lineage>
</organism>
<dbReference type="EMBL" id="KN717390">
    <property type="protein sequence ID" value="KJH40309.1"/>
    <property type="molecule type" value="Genomic_DNA"/>
</dbReference>
<sequence length="87" mass="10410">MQKITARNGGTYKSEITKRGRCVYRRFLSMYFDFSLMLAISCILRSLTSEFRQLSDLVRCYHLYRFTDARTGRMEVFPLWKDGIDDY</sequence>
<reference evidence="2 3" key="1">
    <citation type="submission" date="2013-11" db="EMBL/GenBank/DDBJ databases">
        <title>Draft genome of the bovine lungworm Dictyocaulus viviparus.</title>
        <authorList>
            <person name="Mitreva M."/>
        </authorList>
    </citation>
    <scope>NUCLEOTIDE SEQUENCE [LARGE SCALE GENOMIC DNA]</scope>
    <source>
        <strain evidence="2 3">HannoverDv2000</strain>
    </source>
</reference>